<feature type="region of interest" description="Disordered" evidence="1">
    <location>
        <begin position="1"/>
        <end position="20"/>
    </location>
</feature>
<keyword evidence="2" id="KW-1185">Reference proteome</keyword>
<name>A0A1I8BEN8_MELHA</name>
<sequence length="88" mass="9994">MDLPNDIKEDNCTSNDHNMLNESTNCNESVEFRGDMDASFNSDNFSISFQEISMVLRARPDINVFYRTPCSGSNRFTRRSSSVRMAVG</sequence>
<proteinExistence type="predicted"/>
<evidence type="ECO:0000256" key="1">
    <source>
        <dbReference type="SAM" id="MobiDB-lite"/>
    </source>
</evidence>
<evidence type="ECO:0000313" key="3">
    <source>
        <dbReference type="WBParaSite" id="MhA1_Contig2035.frz3.gene6"/>
    </source>
</evidence>
<organism evidence="2 3">
    <name type="scientific">Meloidogyne hapla</name>
    <name type="common">Root-knot nematode worm</name>
    <dbReference type="NCBI Taxonomy" id="6305"/>
    <lineage>
        <taxon>Eukaryota</taxon>
        <taxon>Metazoa</taxon>
        <taxon>Ecdysozoa</taxon>
        <taxon>Nematoda</taxon>
        <taxon>Chromadorea</taxon>
        <taxon>Rhabditida</taxon>
        <taxon>Tylenchina</taxon>
        <taxon>Tylenchomorpha</taxon>
        <taxon>Tylenchoidea</taxon>
        <taxon>Meloidogynidae</taxon>
        <taxon>Meloidogyninae</taxon>
        <taxon>Meloidogyne</taxon>
    </lineage>
</organism>
<dbReference type="AlphaFoldDB" id="A0A1I8BEN8"/>
<accession>A0A1I8BEN8</accession>
<dbReference type="WBParaSite" id="MhA1_Contig2035.frz3.gene6">
    <property type="protein sequence ID" value="MhA1_Contig2035.frz3.gene6"/>
    <property type="gene ID" value="MhA1_Contig2035.frz3.gene6"/>
</dbReference>
<reference evidence="3" key="1">
    <citation type="submission" date="2016-11" db="UniProtKB">
        <authorList>
            <consortium name="WormBaseParasite"/>
        </authorList>
    </citation>
    <scope>IDENTIFICATION</scope>
</reference>
<dbReference type="Proteomes" id="UP000095281">
    <property type="component" value="Unplaced"/>
</dbReference>
<evidence type="ECO:0000313" key="2">
    <source>
        <dbReference type="Proteomes" id="UP000095281"/>
    </source>
</evidence>
<feature type="compositionally biased region" description="Basic and acidic residues" evidence="1">
    <location>
        <begin position="1"/>
        <end position="11"/>
    </location>
</feature>
<protein>
    <submittedName>
        <fullName evidence="3">Ovule protein</fullName>
    </submittedName>
</protein>